<name>A0A9W9W2Q0_9EURO</name>
<comment type="caution">
    <text evidence="2">The sequence shown here is derived from an EMBL/GenBank/DDBJ whole genome shotgun (WGS) entry which is preliminary data.</text>
</comment>
<feature type="compositionally biased region" description="Basic and acidic residues" evidence="1">
    <location>
        <begin position="826"/>
        <end position="847"/>
    </location>
</feature>
<protein>
    <recommendedName>
        <fullName evidence="4">Ubiquitin interaction motif protein</fullName>
    </recommendedName>
</protein>
<evidence type="ECO:0000256" key="1">
    <source>
        <dbReference type="SAM" id="MobiDB-lite"/>
    </source>
</evidence>
<accession>A0A9W9W2Q0</accession>
<proteinExistence type="predicted"/>
<dbReference type="GO" id="GO:0005829">
    <property type="term" value="C:cytosol"/>
    <property type="evidence" value="ECO:0007669"/>
    <property type="project" value="TreeGrafter"/>
</dbReference>
<reference evidence="2" key="1">
    <citation type="submission" date="2022-12" db="EMBL/GenBank/DDBJ databases">
        <authorList>
            <person name="Petersen C."/>
        </authorList>
    </citation>
    <scope>NUCLEOTIDE SEQUENCE</scope>
    <source>
        <strain evidence="2">IBT 29677</strain>
    </source>
</reference>
<sequence>MVNNTSVRMKAAEISTKEEAVGLGVMWWGNKLADATTCSPTRFVSRTFASDRACSTFNRLLELGTDAQILANMASDPPEDAIANFVSFTSTTREQAINFLKVKDALANNLDSQKAINAYFEDPTGPHPQNTGFYNDNNSPGFGYGQQDHGPRVPATAPPTRPSSRTNMIDASQPPDYEKATTPSSQGNTGNAGSDQKMSLAQREERELQQAVAMSLNQGMSKQETGVTRSKEAHFGKATRDEYDTNAWAMTLFNTTSEEVVLSPNPEDRKRIAGEPAFIRPSNNNLYLGGFLTILHEIPLAREALMLRNKVLFDYGQESQEWWNGQPINLPKIVTINEGDNADNDWDDIIYETQRLMAFLDSTNRSFGSSDALASLRHLHDYSSDSEEAITRFLETWHRAALRAEPDNPLSMIFQSKAYKRTPFDDPTDEDDPISRELFIFEPQVEQDHGQTLYDVLDTAIWSDRPGENMDDVWLEHLGELLIMKLDSYESAKSVDVKAPAVFYPDRYMSSCRELALDFRTKRRAVMEEIQELEKLMSQFTAPRTAVGTLTVKEILEKAAQAVPVVLSENSAQSDDSMTPEVKAEKASRITRDLQEIAQKVEAKLKDLESKKQKALETMRAYSKTLTEPSESPSEPPTHKYTLRGVCTEPHVTYVLRSGRPSDPNDLMELDNQSDAQDQWWRISYSAEDGKTRQAEKRDAQGNQSASQHGDVIGYTARKVREIEVLHAAREEWRTVLLVYASDNAMNAKVEPAPRQLQGFVRKDNEAFATECEESTANAQDAQMTDSSGKNNSTSTQYASSREREKEQDNKDQPINVFDYEVSDFDSERGSGKEKKMQEKEMQEKPRASLLGNSANASNQAKVSQALDDDSEWNVDEDEEMVDHVETAKS</sequence>
<feature type="compositionally biased region" description="Polar residues" evidence="1">
    <location>
        <begin position="851"/>
        <end position="863"/>
    </location>
</feature>
<feature type="compositionally biased region" description="Polar residues" evidence="1">
    <location>
        <begin position="127"/>
        <end position="140"/>
    </location>
</feature>
<dbReference type="PANTHER" id="PTHR39597">
    <property type="entry name" value="UBA DOMAIN-CONTAINING PROTEIN RUP1"/>
    <property type="match status" value="1"/>
</dbReference>
<feature type="region of interest" description="Disordered" evidence="1">
    <location>
        <begin position="622"/>
        <end position="642"/>
    </location>
</feature>
<dbReference type="GeneID" id="81369334"/>
<feature type="compositionally biased region" description="Polar residues" evidence="1">
    <location>
        <begin position="181"/>
        <end position="199"/>
    </location>
</feature>
<reference evidence="2" key="2">
    <citation type="journal article" date="2023" name="IMA Fungus">
        <title>Comparative genomic study of the Penicillium genus elucidates a diverse pangenome and 15 lateral gene transfer events.</title>
        <authorList>
            <person name="Petersen C."/>
            <person name="Sorensen T."/>
            <person name="Nielsen M.R."/>
            <person name="Sondergaard T.E."/>
            <person name="Sorensen J.L."/>
            <person name="Fitzpatrick D.A."/>
            <person name="Frisvad J.C."/>
            <person name="Nielsen K.L."/>
        </authorList>
    </citation>
    <scope>NUCLEOTIDE SEQUENCE</scope>
    <source>
        <strain evidence="2">IBT 29677</strain>
    </source>
</reference>
<organism evidence="2 3">
    <name type="scientific">Penicillium cosmopolitanum</name>
    <dbReference type="NCBI Taxonomy" id="1131564"/>
    <lineage>
        <taxon>Eukaryota</taxon>
        <taxon>Fungi</taxon>
        <taxon>Dikarya</taxon>
        <taxon>Ascomycota</taxon>
        <taxon>Pezizomycotina</taxon>
        <taxon>Eurotiomycetes</taxon>
        <taxon>Eurotiomycetidae</taxon>
        <taxon>Eurotiales</taxon>
        <taxon>Aspergillaceae</taxon>
        <taxon>Penicillium</taxon>
    </lineage>
</organism>
<feature type="region of interest" description="Disordered" evidence="1">
    <location>
        <begin position="119"/>
        <end position="207"/>
    </location>
</feature>
<dbReference type="EMBL" id="JAPZBU010000006">
    <property type="protein sequence ID" value="KAJ5397604.1"/>
    <property type="molecule type" value="Genomic_DNA"/>
</dbReference>
<feature type="region of interest" description="Disordered" evidence="1">
    <location>
        <begin position="691"/>
        <end position="710"/>
    </location>
</feature>
<dbReference type="Proteomes" id="UP001147747">
    <property type="component" value="Unassembled WGS sequence"/>
</dbReference>
<feature type="compositionally biased region" description="Basic and acidic residues" evidence="1">
    <location>
        <begin position="801"/>
        <end position="812"/>
    </location>
</feature>
<dbReference type="GO" id="GO:0016579">
    <property type="term" value="P:protein deubiquitination"/>
    <property type="evidence" value="ECO:0007669"/>
    <property type="project" value="TreeGrafter"/>
</dbReference>
<dbReference type="CDD" id="cd14273">
    <property type="entry name" value="UBA_TAP-C_like"/>
    <property type="match status" value="1"/>
</dbReference>
<dbReference type="OrthoDB" id="4489171at2759"/>
<dbReference type="AlphaFoldDB" id="A0A9W9W2Q0"/>
<gene>
    <name evidence="2" type="ORF">N7509_005717</name>
</gene>
<dbReference type="InterPro" id="IPR055335">
    <property type="entry name" value="Ucp6/RUP1"/>
</dbReference>
<feature type="compositionally biased region" description="Polar residues" evidence="1">
    <location>
        <begin position="775"/>
        <end position="800"/>
    </location>
</feature>
<evidence type="ECO:0008006" key="4">
    <source>
        <dbReference type="Google" id="ProtNLM"/>
    </source>
</evidence>
<dbReference type="Pfam" id="PF14555">
    <property type="entry name" value="UBA_4"/>
    <property type="match status" value="1"/>
</dbReference>
<dbReference type="RefSeq" id="XP_056489656.1">
    <property type="nucleotide sequence ID" value="XM_056630354.1"/>
</dbReference>
<evidence type="ECO:0000313" key="2">
    <source>
        <dbReference type="EMBL" id="KAJ5397604.1"/>
    </source>
</evidence>
<keyword evidence="3" id="KW-1185">Reference proteome</keyword>
<evidence type="ECO:0000313" key="3">
    <source>
        <dbReference type="Proteomes" id="UP001147747"/>
    </source>
</evidence>
<feature type="compositionally biased region" description="Basic and acidic residues" evidence="1">
    <location>
        <begin position="691"/>
        <end position="700"/>
    </location>
</feature>
<dbReference type="GO" id="GO:0005634">
    <property type="term" value="C:nucleus"/>
    <property type="evidence" value="ECO:0007669"/>
    <property type="project" value="TreeGrafter"/>
</dbReference>
<feature type="region of interest" description="Disordered" evidence="1">
    <location>
        <begin position="771"/>
        <end position="890"/>
    </location>
</feature>
<feature type="compositionally biased region" description="Acidic residues" evidence="1">
    <location>
        <begin position="867"/>
        <end position="881"/>
    </location>
</feature>
<dbReference type="PANTHER" id="PTHR39597:SF1">
    <property type="entry name" value="UBA DOMAIN-CONTAINING PROTEIN RUP1"/>
    <property type="match status" value="1"/>
</dbReference>